<accession>A0A9N8JZS8</accession>
<protein>
    <submittedName>
        <fullName evidence="3">Uncharacterized protein</fullName>
    </submittedName>
</protein>
<feature type="signal peptide" evidence="2">
    <location>
        <begin position="1"/>
        <end position="24"/>
    </location>
</feature>
<feature type="chain" id="PRO_5040406816" evidence="2">
    <location>
        <begin position="25"/>
        <end position="295"/>
    </location>
</feature>
<evidence type="ECO:0000256" key="1">
    <source>
        <dbReference type="SAM" id="MobiDB-lite"/>
    </source>
</evidence>
<sequence>HIETMLPFFLSYLLLALLSSSSFAYACRASVWAVGLSANQTVEDHLLMVNRSMAIQERRLEINGYTAFIPNDDKATLKAIRRDPSVGYVVKVPQDYFRKFDQHIAAGPDGIHDEVYEYKLRSDYQWGRLQRRDPEIIESMYVRSRDIFINLITQLDPTAVSLGRSDEYGDMYTLSFRSEEQERKSLPLIYSDHRVEASWPDRCHDNMNKFFHRIDGEDIPSWEDTCVWGLGYRQWDKAFNDDTLSKGAKSTFDRTRRLSTSANSSFDCVVMGSKTRKGQKGTRGKNCMERASMAP</sequence>
<feature type="compositionally biased region" description="Basic residues" evidence="1">
    <location>
        <begin position="274"/>
        <end position="283"/>
    </location>
</feature>
<gene>
    <name evidence="3" type="ORF">AWRI4619_LOCUS8721</name>
</gene>
<keyword evidence="4" id="KW-1185">Reference proteome</keyword>
<evidence type="ECO:0000313" key="4">
    <source>
        <dbReference type="Proteomes" id="UP000716446"/>
    </source>
</evidence>
<proteinExistence type="predicted"/>
<feature type="non-terminal residue" evidence="3">
    <location>
        <position position="1"/>
    </location>
</feature>
<reference evidence="3" key="1">
    <citation type="submission" date="2020-06" db="EMBL/GenBank/DDBJ databases">
        <authorList>
            <person name="Onetto C."/>
        </authorList>
    </citation>
    <scope>NUCLEOTIDE SEQUENCE</scope>
</reference>
<dbReference type="EMBL" id="CAIJEN010000015">
    <property type="protein sequence ID" value="CAD0095265.1"/>
    <property type="molecule type" value="Genomic_DNA"/>
</dbReference>
<evidence type="ECO:0000256" key="2">
    <source>
        <dbReference type="SAM" id="SignalP"/>
    </source>
</evidence>
<dbReference type="AlphaFoldDB" id="A0A9N8JZS8"/>
<feature type="region of interest" description="Disordered" evidence="1">
    <location>
        <begin position="274"/>
        <end position="295"/>
    </location>
</feature>
<evidence type="ECO:0000313" key="3">
    <source>
        <dbReference type="EMBL" id="CAD0095265.1"/>
    </source>
</evidence>
<name>A0A9N8JZS8_9PEZI</name>
<organism evidence="3 4">
    <name type="scientific">Aureobasidium vineae</name>
    <dbReference type="NCBI Taxonomy" id="2773715"/>
    <lineage>
        <taxon>Eukaryota</taxon>
        <taxon>Fungi</taxon>
        <taxon>Dikarya</taxon>
        <taxon>Ascomycota</taxon>
        <taxon>Pezizomycotina</taxon>
        <taxon>Dothideomycetes</taxon>
        <taxon>Dothideomycetidae</taxon>
        <taxon>Dothideales</taxon>
        <taxon>Saccotheciaceae</taxon>
        <taxon>Aureobasidium</taxon>
    </lineage>
</organism>
<keyword evidence="2" id="KW-0732">Signal</keyword>
<comment type="caution">
    <text evidence="3">The sequence shown here is derived from an EMBL/GenBank/DDBJ whole genome shotgun (WGS) entry which is preliminary data.</text>
</comment>
<dbReference type="Proteomes" id="UP000716446">
    <property type="component" value="Unassembled WGS sequence"/>
</dbReference>